<dbReference type="OrthoDB" id="111944at2"/>
<reference evidence="1 2" key="1">
    <citation type="submission" date="2016-01" db="EMBL/GenBank/DDBJ databases">
        <authorList>
            <person name="Peeters C."/>
        </authorList>
    </citation>
    <scope>NUCLEOTIDE SEQUENCE [LARGE SCALE GENOMIC DNA]</scope>
    <source>
        <strain evidence="1">LMG 29315</strain>
    </source>
</reference>
<gene>
    <name evidence="1" type="ORF">AWB72_05413</name>
</gene>
<dbReference type="Proteomes" id="UP000198263">
    <property type="component" value="Unassembled WGS sequence"/>
</dbReference>
<dbReference type="EMBL" id="FCNV02000021">
    <property type="protein sequence ID" value="SAL51219.1"/>
    <property type="molecule type" value="Genomic_DNA"/>
</dbReference>
<evidence type="ECO:0008006" key="3">
    <source>
        <dbReference type="Google" id="ProtNLM"/>
    </source>
</evidence>
<keyword evidence="2" id="KW-1185">Reference proteome</keyword>
<comment type="caution">
    <text evidence="1">The sequence shown here is derived from an EMBL/GenBank/DDBJ whole genome shotgun (WGS) entry which is preliminary data.</text>
</comment>
<evidence type="ECO:0000313" key="2">
    <source>
        <dbReference type="Proteomes" id="UP000198263"/>
    </source>
</evidence>
<accession>A0A658R5P5</accession>
<proteinExistence type="predicted"/>
<protein>
    <recommendedName>
        <fullName evidence="3">Antitoxin Xre/MbcA/ParS-like toxin-binding domain-containing protein</fullName>
    </recommendedName>
</protein>
<sequence length="315" mass="35475">MSIAAARAPTIFSETFVGSLSPVSTAGLSEFDPGLELAHWRTKVESGELISRDALRETLQLSSAHFRRLHSQGSIFSVKIDRDKYFPAIFVHQRFRRRLYTVCRIIEPLPEKYRLLFLTSRRKDLGGFTPLACLDDNEKYRRLKRMATAWVVDSCALVRAEVGEQESVAFQALIDASPVALLEPSRAEMEKRVVDAVLNNTKWLTAEMIGRRDDSNASSVLDATRRWKKAGKIFSIERAGQTLYPLYVFDELGNPIPEVAKVLKIFKGYRPFRVASWFESTNALLRGKRPRELLGSDPAAVVEAARDHVVGPVHG</sequence>
<organism evidence="1 2">
    <name type="scientific">Caballeronia concitans</name>
    <dbReference type="NCBI Taxonomy" id="1777133"/>
    <lineage>
        <taxon>Bacteria</taxon>
        <taxon>Pseudomonadati</taxon>
        <taxon>Pseudomonadota</taxon>
        <taxon>Betaproteobacteria</taxon>
        <taxon>Burkholderiales</taxon>
        <taxon>Burkholderiaceae</taxon>
        <taxon>Caballeronia</taxon>
    </lineage>
</organism>
<dbReference type="AlphaFoldDB" id="A0A658R5P5"/>
<name>A0A658R5P5_9BURK</name>
<evidence type="ECO:0000313" key="1">
    <source>
        <dbReference type="EMBL" id="SAL51219.1"/>
    </source>
</evidence>